<sequence>MIVVDASALLEALLRTPAAGAVEKRLFEPSQTLHAPHLLDVEVAQVVRRYAANGEIDADRGRLALDDLADLPLRRYPHNFLLPRVWDLRNNFTAYDAIYVALAEVLDAPLLTRDKRLAASPGHHARIELV</sequence>
<evidence type="ECO:0000256" key="1">
    <source>
        <dbReference type="ARBA" id="ARBA00022649"/>
    </source>
</evidence>
<dbReference type="GO" id="GO:0004540">
    <property type="term" value="F:RNA nuclease activity"/>
    <property type="evidence" value="ECO:0007669"/>
    <property type="project" value="InterPro"/>
</dbReference>
<dbReference type="EMBL" id="LT670818">
    <property type="protein sequence ID" value="SHG07301.1"/>
    <property type="molecule type" value="Genomic_DNA"/>
</dbReference>
<evidence type="ECO:0000256" key="2">
    <source>
        <dbReference type="ARBA" id="ARBA00022722"/>
    </source>
</evidence>
<dbReference type="Proteomes" id="UP000190675">
    <property type="component" value="Chromosome I"/>
</dbReference>
<evidence type="ECO:0000256" key="6">
    <source>
        <dbReference type="HAMAP-Rule" id="MF_00265"/>
    </source>
</evidence>
<dbReference type="GO" id="GO:0090729">
    <property type="term" value="F:toxin activity"/>
    <property type="evidence" value="ECO:0007669"/>
    <property type="project" value="UniProtKB-KW"/>
</dbReference>
<comment type="function">
    <text evidence="6">Toxic component of a toxin-antitoxin (TA) system. An RNase.</text>
</comment>
<dbReference type="GO" id="GO:0000287">
    <property type="term" value="F:magnesium ion binding"/>
    <property type="evidence" value="ECO:0007669"/>
    <property type="project" value="UniProtKB-UniRule"/>
</dbReference>
<organism evidence="8 9">
    <name type="scientific">Bradyrhizobium erythrophlei</name>
    <dbReference type="NCBI Taxonomy" id="1437360"/>
    <lineage>
        <taxon>Bacteria</taxon>
        <taxon>Pseudomonadati</taxon>
        <taxon>Pseudomonadota</taxon>
        <taxon>Alphaproteobacteria</taxon>
        <taxon>Hyphomicrobiales</taxon>
        <taxon>Nitrobacteraceae</taxon>
        <taxon>Bradyrhizobium</taxon>
    </lineage>
</organism>
<keyword evidence="4 6" id="KW-0378">Hydrolase</keyword>
<dbReference type="HAMAP" id="MF_00265">
    <property type="entry name" value="VapC_Nob1"/>
    <property type="match status" value="1"/>
</dbReference>
<dbReference type="EC" id="3.1.-.-" evidence="6"/>
<dbReference type="PANTHER" id="PTHR35901:SF1">
    <property type="entry name" value="EXONUCLEASE VAPC9"/>
    <property type="match status" value="1"/>
</dbReference>
<evidence type="ECO:0000256" key="5">
    <source>
        <dbReference type="ARBA" id="ARBA00022842"/>
    </source>
</evidence>
<dbReference type="InterPro" id="IPR044153">
    <property type="entry name" value="PIN_Pae0151-like"/>
</dbReference>
<evidence type="ECO:0000313" key="9">
    <source>
        <dbReference type="Proteomes" id="UP000190675"/>
    </source>
</evidence>
<evidence type="ECO:0000313" key="8">
    <source>
        <dbReference type="EMBL" id="SHG07301.1"/>
    </source>
</evidence>
<dbReference type="CDD" id="cd09873">
    <property type="entry name" value="PIN_Pae0151-like"/>
    <property type="match status" value="1"/>
</dbReference>
<dbReference type="SUPFAM" id="SSF88723">
    <property type="entry name" value="PIN domain-like"/>
    <property type="match status" value="1"/>
</dbReference>
<keyword evidence="5 6" id="KW-0460">Magnesium</keyword>
<evidence type="ECO:0000259" key="7">
    <source>
        <dbReference type="Pfam" id="PF01850"/>
    </source>
</evidence>
<dbReference type="GO" id="GO:0016787">
    <property type="term" value="F:hydrolase activity"/>
    <property type="evidence" value="ECO:0007669"/>
    <property type="project" value="UniProtKB-KW"/>
</dbReference>
<feature type="binding site" evidence="6">
    <location>
        <position position="5"/>
    </location>
    <ligand>
        <name>Mg(2+)</name>
        <dbReference type="ChEBI" id="CHEBI:18420"/>
    </ligand>
</feature>
<keyword evidence="1 6" id="KW-1277">Toxin-antitoxin system</keyword>
<dbReference type="Pfam" id="PF01850">
    <property type="entry name" value="PIN"/>
    <property type="match status" value="1"/>
</dbReference>
<name>A0A1M5GUE2_9BRAD</name>
<dbReference type="AlphaFoldDB" id="A0A1M5GUE2"/>
<comment type="similarity">
    <text evidence="6">Belongs to the PINc/VapC protein family.</text>
</comment>
<dbReference type="OrthoDB" id="4377304at2"/>
<comment type="cofactor">
    <cofactor evidence="6">
        <name>Mg(2+)</name>
        <dbReference type="ChEBI" id="CHEBI:18420"/>
    </cofactor>
</comment>
<proteinExistence type="inferred from homology"/>
<accession>A0A1M5GUE2</accession>
<feature type="domain" description="PIN" evidence="7">
    <location>
        <begin position="2"/>
        <end position="118"/>
    </location>
</feature>
<dbReference type="InterPro" id="IPR051619">
    <property type="entry name" value="TypeII_TA_RNase_PINc/VapC"/>
</dbReference>
<keyword evidence="3 6" id="KW-0479">Metal-binding</keyword>
<dbReference type="Gene3D" id="3.40.50.1010">
    <property type="entry name" value="5'-nuclease"/>
    <property type="match status" value="1"/>
</dbReference>
<protein>
    <recommendedName>
        <fullName evidence="6">Ribonuclease VapC</fullName>
        <shortName evidence="6">RNase VapC</shortName>
        <ecNumber evidence="6">3.1.-.-</ecNumber>
    </recommendedName>
    <alternativeName>
        <fullName evidence="6">Toxin VapC</fullName>
    </alternativeName>
</protein>
<dbReference type="InterPro" id="IPR029060">
    <property type="entry name" value="PIN-like_dom_sf"/>
</dbReference>
<feature type="binding site" evidence="6">
    <location>
        <position position="96"/>
    </location>
    <ligand>
        <name>Mg(2+)</name>
        <dbReference type="ChEBI" id="CHEBI:18420"/>
    </ligand>
</feature>
<keyword evidence="2 6" id="KW-0540">Nuclease</keyword>
<dbReference type="InterPro" id="IPR002716">
    <property type="entry name" value="PIN_dom"/>
</dbReference>
<evidence type="ECO:0000256" key="3">
    <source>
        <dbReference type="ARBA" id="ARBA00022723"/>
    </source>
</evidence>
<keyword evidence="6" id="KW-0800">Toxin</keyword>
<reference evidence="8 9" key="1">
    <citation type="submission" date="2016-11" db="EMBL/GenBank/DDBJ databases">
        <authorList>
            <person name="Jaros S."/>
            <person name="Januszkiewicz K."/>
            <person name="Wedrychowicz H."/>
        </authorList>
    </citation>
    <scope>NUCLEOTIDE SEQUENCE [LARGE SCALE GENOMIC DNA]</scope>
    <source>
        <strain evidence="8 9">GAS242</strain>
    </source>
</reference>
<dbReference type="InterPro" id="IPR022907">
    <property type="entry name" value="VapC_family"/>
</dbReference>
<gene>
    <name evidence="6" type="primary">vapC</name>
    <name evidence="8" type="ORF">SAMN05444169_0383</name>
</gene>
<evidence type="ECO:0000256" key="4">
    <source>
        <dbReference type="ARBA" id="ARBA00022801"/>
    </source>
</evidence>
<dbReference type="PANTHER" id="PTHR35901">
    <property type="entry name" value="RIBONUCLEASE VAPC3"/>
    <property type="match status" value="1"/>
</dbReference>